<name>A0A7Y6BUU4_9BACL</name>
<organism evidence="1 2">
    <name type="scientific">Paenibacillus xylanilyticus</name>
    <dbReference type="NCBI Taxonomy" id="248903"/>
    <lineage>
        <taxon>Bacteria</taxon>
        <taxon>Bacillati</taxon>
        <taxon>Bacillota</taxon>
        <taxon>Bacilli</taxon>
        <taxon>Bacillales</taxon>
        <taxon>Paenibacillaceae</taxon>
        <taxon>Paenibacillus</taxon>
    </lineage>
</organism>
<dbReference type="RefSeq" id="WP_175395143.1">
    <property type="nucleotide sequence ID" value="NZ_JABMCB010000169.1"/>
</dbReference>
<comment type="caution">
    <text evidence="1">The sequence shown here is derived from an EMBL/GenBank/DDBJ whole genome shotgun (WGS) entry which is preliminary data.</text>
</comment>
<proteinExistence type="predicted"/>
<dbReference type="Proteomes" id="UP000526125">
    <property type="component" value="Unassembled WGS sequence"/>
</dbReference>
<dbReference type="EMBL" id="JABMCB010000169">
    <property type="protein sequence ID" value="NUU75314.1"/>
    <property type="molecule type" value="Genomic_DNA"/>
</dbReference>
<protein>
    <submittedName>
        <fullName evidence="1">Uncharacterized protein</fullName>
    </submittedName>
</protein>
<keyword evidence="2" id="KW-1185">Reference proteome</keyword>
<sequence length="84" mass="10129">MIENDSGQEKISTFISDLRNDLQNVLIKIQQKRYIKYQPRYLEHVYLPAIKEAQLNIYLRPGVGNQHARWVRQLMQVKMKLEWT</sequence>
<dbReference type="AlphaFoldDB" id="A0A7Y6BUU4"/>
<accession>A0A7Y6BUU4</accession>
<gene>
    <name evidence="1" type="ORF">HP552_08725</name>
</gene>
<reference evidence="1 2" key="1">
    <citation type="submission" date="2020-05" db="EMBL/GenBank/DDBJ databases">
        <title>Genome Sequencing of Type Strains.</title>
        <authorList>
            <person name="Lemaire J.F."/>
            <person name="Inderbitzin P."/>
            <person name="Gregorio O.A."/>
            <person name="Collins S.B."/>
            <person name="Wespe N."/>
            <person name="Knight-Connoni V."/>
        </authorList>
    </citation>
    <scope>NUCLEOTIDE SEQUENCE [LARGE SCALE GENOMIC DNA]</scope>
    <source>
        <strain evidence="1 2">LMG 21957</strain>
    </source>
</reference>
<evidence type="ECO:0000313" key="2">
    <source>
        <dbReference type="Proteomes" id="UP000526125"/>
    </source>
</evidence>
<evidence type="ECO:0000313" key="1">
    <source>
        <dbReference type="EMBL" id="NUU75314.1"/>
    </source>
</evidence>